<accession>A0AA37SHB3</accession>
<keyword evidence="2" id="KW-1185">Reference proteome</keyword>
<gene>
    <name evidence="1" type="ORF">GCM10007872_03670</name>
</gene>
<organism evidence="1 2">
    <name type="scientific">Gluconobacter sphaericus NBRC 12467</name>
    <dbReference type="NCBI Taxonomy" id="1307951"/>
    <lineage>
        <taxon>Bacteria</taxon>
        <taxon>Pseudomonadati</taxon>
        <taxon>Pseudomonadota</taxon>
        <taxon>Alphaproteobacteria</taxon>
        <taxon>Acetobacterales</taxon>
        <taxon>Acetobacteraceae</taxon>
        <taxon>Gluconobacter</taxon>
    </lineage>
</organism>
<dbReference type="AlphaFoldDB" id="A0AA37SHB3"/>
<dbReference type="EMBL" id="BSNZ01000003">
    <property type="protein sequence ID" value="GLQ83459.1"/>
    <property type="molecule type" value="Genomic_DNA"/>
</dbReference>
<proteinExistence type="predicted"/>
<dbReference type="Proteomes" id="UP001156708">
    <property type="component" value="Unassembled WGS sequence"/>
</dbReference>
<evidence type="ECO:0000313" key="2">
    <source>
        <dbReference type="Proteomes" id="UP001156708"/>
    </source>
</evidence>
<comment type="caution">
    <text evidence="1">The sequence shown here is derived from an EMBL/GenBank/DDBJ whole genome shotgun (WGS) entry which is preliminary data.</text>
</comment>
<name>A0AA37SHB3_9PROT</name>
<evidence type="ECO:0000313" key="1">
    <source>
        <dbReference type="EMBL" id="GLQ83459.1"/>
    </source>
</evidence>
<reference evidence="2" key="1">
    <citation type="journal article" date="2019" name="Int. J. Syst. Evol. Microbiol.">
        <title>The Global Catalogue of Microorganisms (GCM) 10K type strain sequencing project: providing services to taxonomists for standard genome sequencing and annotation.</title>
        <authorList>
            <consortium name="The Broad Institute Genomics Platform"/>
            <consortium name="The Broad Institute Genome Sequencing Center for Infectious Disease"/>
            <person name="Wu L."/>
            <person name="Ma J."/>
        </authorList>
    </citation>
    <scope>NUCLEOTIDE SEQUENCE [LARGE SCALE GENOMIC DNA]</scope>
    <source>
        <strain evidence="2">NBRC 12467</strain>
    </source>
</reference>
<protein>
    <submittedName>
        <fullName evidence="1">Uncharacterized protein</fullName>
    </submittedName>
</protein>
<sequence>MEIKNEADVLARRMRRGLYSDGGSMRFPGKGKCAVCSGSGTLARVGFGPAGNAAA</sequence>